<dbReference type="CDD" id="cd06661">
    <property type="entry name" value="GGCT_like"/>
    <property type="match status" value="1"/>
</dbReference>
<dbReference type="RefSeq" id="XP_001795506.1">
    <property type="nucleotide sequence ID" value="XM_001795454.1"/>
</dbReference>
<sequence length="237" mass="26322">MNQGPPPPLPPPPAPSLLPSHPSPPSSRQEVSKPIPDTTMQPSPPPPPPLLNTPLSTADPESPPSPPRPVSSWMPTKAQMYEAFKGLRVDEFGREFRPLHMFFYGSLMDPDVLQAILNLPDLPTMQPATITGYRIKMWSIYPTLVPSSSSEGGSVKGMLWETTSDKQIERLAAYETAAYKSEECEAVLTSGEVVKACRTFCWAGRGDSRELEEGSFDLEWYQRCFKPSVMRRRETSS</sequence>
<evidence type="ECO:0000256" key="4">
    <source>
        <dbReference type="SAM" id="MobiDB-lite"/>
    </source>
</evidence>
<gene>
    <name evidence="6" type="ORF">JI435_050950</name>
</gene>
<evidence type="ECO:0000256" key="3">
    <source>
        <dbReference type="ARBA" id="ARBA00030602"/>
    </source>
</evidence>
<dbReference type="VEuPathDB" id="FungiDB:JI435_050950"/>
<name>A0A7U2I783_PHANO</name>
<evidence type="ECO:0000313" key="6">
    <source>
        <dbReference type="EMBL" id="QRD02118.1"/>
    </source>
</evidence>
<dbReference type="InterPro" id="IPR013024">
    <property type="entry name" value="GGCT-like"/>
</dbReference>
<protein>
    <recommendedName>
        <fullName evidence="3">Putative gamma-glutamylcyclotransferase</fullName>
    </recommendedName>
</protein>
<dbReference type="PANTHER" id="PTHR31544:SF4">
    <property type="entry name" value="GAMMA-GLUTAMYLCYCLOTRANSFERASE-RELATED"/>
    <property type="match status" value="1"/>
</dbReference>
<keyword evidence="7" id="KW-1185">Reference proteome</keyword>
<evidence type="ECO:0000313" key="7">
    <source>
        <dbReference type="Proteomes" id="UP000663193"/>
    </source>
</evidence>
<feature type="compositionally biased region" description="Pro residues" evidence="4">
    <location>
        <begin position="42"/>
        <end position="51"/>
    </location>
</feature>
<keyword evidence="2" id="KW-0808">Transferase</keyword>
<dbReference type="Gene3D" id="3.10.490.10">
    <property type="entry name" value="Gamma-glutamyl cyclotransferase-like"/>
    <property type="match status" value="1"/>
</dbReference>
<feature type="compositionally biased region" description="Pro residues" evidence="4">
    <location>
        <begin position="1"/>
        <end position="25"/>
    </location>
</feature>
<organism evidence="6 7">
    <name type="scientific">Phaeosphaeria nodorum (strain SN15 / ATCC MYA-4574 / FGSC 10173)</name>
    <name type="common">Glume blotch fungus</name>
    <name type="synonym">Parastagonospora nodorum</name>
    <dbReference type="NCBI Taxonomy" id="321614"/>
    <lineage>
        <taxon>Eukaryota</taxon>
        <taxon>Fungi</taxon>
        <taxon>Dikarya</taxon>
        <taxon>Ascomycota</taxon>
        <taxon>Pezizomycotina</taxon>
        <taxon>Dothideomycetes</taxon>
        <taxon>Pleosporomycetidae</taxon>
        <taxon>Pleosporales</taxon>
        <taxon>Pleosporineae</taxon>
        <taxon>Phaeosphaeriaceae</taxon>
        <taxon>Parastagonospora</taxon>
    </lineage>
</organism>
<dbReference type="GO" id="GO:0016740">
    <property type="term" value="F:transferase activity"/>
    <property type="evidence" value="ECO:0007669"/>
    <property type="project" value="UniProtKB-KW"/>
</dbReference>
<comment type="similarity">
    <text evidence="1">Belongs to the gamma-glutamylcyclotransferase family.</text>
</comment>
<accession>A0A7U2I783</accession>
<dbReference type="OMA" id="SGAFEPI"/>
<evidence type="ECO:0000259" key="5">
    <source>
        <dbReference type="Pfam" id="PF06094"/>
    </source>
</evidence>
<dbReference type="PANTHER" id="PTHR31544">
    <property type="entry name" value="AIG2-LIKE PROTEIN D"/>
    <property type="match status" value="1"/>
</dbReference>
<reference evidence="7" key="1">
    <citation type="journal article" date="2021" name="BMC Genomics">
        <title>Chromosome-level genome assembly and manually-curated proteome of model necrotroph Parastagonospora nodorum Sn15 reveals a genome-wide trove of candidate effector homologs, and redundancy of virulence-related functions within an accessory chromosome.</title>
        <authorList>
            <person name="Bertazzoni S."/>
            <person name="Jones D.A.B."/>
            <person name="Phan H.T."/>
            <person name="Tan K.-C."/>
            <person name="Hane J.K."/>
        </authorList>
    </citation>
    <scope>NUCLEOTIDE SEQUENCE [LARGE SCALE GENOMIC DNA]</scope>
    <source>
        <strain evidence="7">SN15 / ATCC MYA-4574 / FGSC 10173)</strain>
    </source>
</reference>
<dbReference type="OrthoDB" id="3262926at2759"/>
<feature type="domain" description="Gamma-glutamylcyclotransferase AIG2-like" evidence="5">
    <location>
        <begin position="101"/>
        <end position="216"/>
    </location>
</feature>
<dbReference type="InterPro" id="IPR045038">
    <property type="entry name" value="AIG2-like"/>
</dbReference>
<dbReference type="EMBL" id="CP069035">
    <property type="protein sequence ID" value="QRD02118.1"/>
    <property type="molecule type" value="Genomic_DNA"/>
</dbReference>
<evidence type="ECO:0000256" key="1">
    <source>
        <dbReference type="ARBA" id="ARBA00008861"/>
    </source>
</evidence>
<dbReference type="KEGG" id="pno:SNOG_05095"/>
<dbReference type="InterPro" id="IPR009288">
    <property type="entry name" value="AIG2-like_dom"/>
</dbReference>
<dbReference type="SUPFAM" id="SSF110857">
    <property type="entry name" value="Gamma-glutamyl cyclotransferase-like"/>
    <property type="match status" value="1"/>
</dbReference>
<dbReference type="Pfam" id="PF06094">
    <property type="entry name" value="GGACT"/>
    <property type="match status" value="1"/>
</dbReference>
<proteinExistence type="inferred from homology"/>
<dbReference type="Proteomes" id="UP000663193">
    <property type="component" value="Chromosome 13"/>
</dbReference>
<evidence type="ECO:0000256" key="2">
    <source>
        <dbReference type="ARBA" id="ARBA00022679"/>
    </source>
</evidence>
<dbReference type="InterPro" id="IPR036568">
    <property type="entry name" value="GGCT-like_sf"/>
</dbReference>
<feature type="region of interest" description="Disordered" evidence="4">
    <location>
        <begin position="1"/>
        <end position="74"/>
    </location>
</feature>
<dbReference type="AlphaFoldDB" id="A0A7U2I783"/>